<evidence type="ECO:0000256" key="1">
    <source>
        <dbReference type="SAM" id="MobiDB-lite"/>
    </source>
</evidence>
<organism evidence="2 3">
    <name type="scientific">Paralvinella palmiformis</name>
    <dbReference type="NCBI Taxonomy" id="53620"/>
    <lineage>
        <taxon>Eukaryota</taxon>
        <taxon>Metazoa</taxon>
        <taxon>Spiralia</taxon>
        <taxon>Lophotrochozoa</taxon>
        <taxon>Annelida</taxon>
        <taxon>Polychaeta</taxon>
        <taxon>Sedentaria</taxon>
        <taxon>Canalipalpata</taxon>
        <taxon>Terebellida</taxon>
        <taxon>Terebelliformia</taxon>
        <taxon>Alvinellidae</taxon>
        <taxon>Paralvinella</taxon>
    </lineage>
</organism>
<feature type="region of interest" description="Disordered" evidence="1">
    <location>
        <begin position="478"/>
        <end position="526"/>
    </location>
</feature>
<reference evidence="2" key="1">
    <citation type="journal article" date="2023" name="Mol. Biol. Evol.">
        <title>Third-Generation Sequencing Reveals the Adaptive Role of the Epigenome in Three Deep-Sea Polychaetes.</title>
        <authorList>
            <person name="Perez M."/>
            <person name="Aroh O."/>
            <person name="Sun Y."/>
            <person name="Lan Y."/>
            <person name="Juniper S.K."/>
            <person name="Young C.R."/>
            <person name="Angers B."/>
            <person name="Qian P.Y."/>
        </authorList>
    </citation>
    <scope>NUCLEOTIDE SEQUENCE</scope>
    <source>
        <strain evidence="2">P08H-3</strain>
    </source>
</reference>
<feature type="region of interest" description="Disordered" evidence="1">
    <location>
        <begin position="295"/>
        <end position="317"/>
    </location>
</feature>
<evidence type="ECO:0000313" key="2">
    <source>
        <dbReference type="EMBL" id="KAK2149445.1"/>
    </source>
</evidence>
<dbReference type="EMBL" id="JAODUP010000452">
    <property type="protein sequence ID" value="KAK2149445.1"/>
    <property type="molecule type" value="Genomic_DNA"/>
</dbReference>
<name>A0AAD9JBK0_9ANNE</name>
<accession>A0AAD9JBK0</accession>
<proteinExistence type="predicted"/>
<comment type="caution">
    <text evidence="2">The sequence shown here is derived from an EMBL/GenBank/DDBJ whole genome shotgun (WGS) entry which is preliminary data.</text>
</comment>
<sequence>MTAIQRRESQRPMTHDDVIQMMTVVNVPRSSSVGPAWKRVTGNTVKRSTVPRISIRCRQTTATYDDNEAARTTKYWESFAREATRELLKDVIRPEDDNPQHRIMYSGRIGIEPKYPPKIAEDDESICTDLSLLTCSELAGRSERSERRGRRNRRTIEPDVDSKTNWAEVVKESYGGVLGRMLEKDAGSLHVFTNGSSSGGYGVLNKANISKLFSEEEQALLIRSAYVRGIKADKKSASTENIVSVFGSGGQPTVQDVGGFRKRMTTSRDTQQLLGSPDVGATRRSLSVPNEIHAAATKSRPNSEKRTRPRSIFGADEPLSTGYPVAMAKRDSEGDYARHVHAQIYSTVTALDRIAGLGDNTTDLNPIPEERGLYTDTDYGHVPRYPQNIRVAPQLVHVITSEVKRRVTQPRHYELRQQDVYRFDRMQPSLDRASRNLFIFNWLAQLNERHFRSAPFPERHRAGSQADDDITEIVITGNVRSPSTETVSDDGQFDNVSGVSSDVGYDDAGDVDSYGPAVGSLSDQSL</sequence>
<keyword evidence="3" id="KW-1185">Reference proteome</keyword>
<gene>
    <name evidence="2" type="ORF">LSH36_452g01009</name>
</gene>
<dbReference type="AlphaFoldDB" id="A0AAD9JBK0"/>
<protein>
    <submittedName>
        <fullName evidence="2">Uncharacterized protein</fullName>
    </submittedName>
</protein>
<evidence type="ECO:0000313" key="3">
    <source>
        <dbReference type="Proteomes" id="UP001208570"/>
    </source>
</evidence>
<dbReference type="Proteomes" id="UP001208570">
    <property type="component" value="Unassembled WGS sequence"/>
</dbReference>